<gene>
    <name evidence="2" type="primary">narJ</name>
    <name evidence="2" type="ORF">K0625_14555</name>
</gene>
<dbReference type="Pfam" id="PF02613">
    <property type="entry name" value="Nitrate_red_del"/>
    <property type="match status" value="1"/>
</dbReference>
<dbReference type="EMBL" id="JAHZST010000010">
    <property type="protein sequence ID" value="MBW8184881.1"/>
    <property type="molecule type" value="Genomic_DNA"/>
</dbReference>
<dbReference type="InterPro" id="IPR036411">
    <property type="entry name" value="TorD-like_sf"/>
</dbReference>
<accession>A0ABS7E5B0</accession>
<dbReference type="InterPro" id="IPR020945">
    <property type="entry name" value="DMSO/NO3_reduct_chaperone"/>
</dbReference>
<reference evidence="2 3" key="1">
    <citation type="submission" date="2021-07" db="EMBL/GenBank/DDBJ databases">
        <title>Shewanella sp. nov, isolated from SCS.</title>
        <authorList>
            <person name="Cao W.R."/>
        </authorList>
    </citation>
    <scope>NUCLEOTIDE SEQUENCE [LARGE SCALE GENOMIC DNA]</scope>
    <source>
        <strain evidence="2 3">NR704-98</strain>
    </source>
</reference>
<comment type="caution">
    <text evidence="2">The sequence shown here is derived from an EMBL/GenBank/DDBJ whole genome shotgun (WGS) entry which is preliminary data.</text>
</comment>
<dbReference type="SUPFAM" id="SSF89155">
    <property type="entry name" value="TorD-like"/>
    <property type="match status" value="1"/>
</dbReference>
<keyword evidence="1" id="KW-0534">Nitrate assimilation</keyword>
<dbReference type="Gene3D" id="1.10.3480.10">
    <property type="entry name" value="TorD-like"/>
    <property type="match status" value="1"/>
</dbReference>
<dbReference type="InterPro" id="IPR003765">
    <property type="entry name" value="NO3_reductase_chaperone_NarJ"/>
</dbReference>
<protein>
    <submittedName>
        <fullName evidence="2">Nitrate reductase molybdenum cofactor assembly chaperone</fullName>
    </submittedName>
</protein>
<evidence type="ECO:0000313" key="2">
    <source>
        <dbReference type="EMBL" id="MBW8184881.1"/>
    </source>
</evidence>
<proteinExistence type="predicted"/>
<dbReference type="RefSeq" id="WP_220110353.1">
    <property type="nucleotide sequence ID" value="NZ_JAHZST010000010.1"/>
</dbReference>
<dbReference type="Proteomes" id="UP001195963">
    <property type="component" value="Unassembled WGS sequence"/>
</dbReference>
<evidence type="ECO:0000256" key="1">
    <source>
        <dbReference type="ARBA" id="ARBA00023063"/>
    </source>
</evidence>
<keyword evidence="3" id="KW-1185">Reference proteome</keyword>
<dbReference type="NCBIfam" id="TIGR00684">
    <property type="entry name" value="narJ"/>
    <property type="match status" value="1"/>
</dbReference>
<evidence type="ECO:0000313" key="3">
    <source>
        <dbReference type="Proteomes" id="UP001195963"/>
    </source>
</evidence>
<name>A0ABS7E5B0_9GAMM</name>
<organism evidence="2 3">
    <name type="scientific">Shewanella nanhaiensis</name>
    <dbReference type="NCBI Taxonomy" id="2864872"/>
    <lineage>
        <taxon>Bacteria</taxon>
        <taxon>Pseudomonadati</taxon>
        <taxon>Pseudomonadota</taxon>
        <taxon>Gammaproteobacteria</taxon>
        <taxon>Alteromonadales</taxon>
        <taxon>Shewanellaceae</taxon>
        <taxon>Shewanella</taxon>
    </lineage>
</organism>
<dbReference type="PANTHER" id="PTHR43680">
    <property type="entry name" value="NITRATE REDUCTASE MOLYBDENUM COFACTOR ASSEMBLY CHAPERONE"/>
    <property type="match status" value="1"/>
</dbReference>
<dbReference type="PANTHER" id="PTHR43680:SF2">
    <property type="entry name" value="NITRATE REDUCTASE MOLYBDENUM COFACTOR ASSEMBLY CHAPERONE NARJ"/>
    <property type="match status" value="1"/>
</dbReference>
<sequence>MLLLKVISHLLDYPTQALFDAKDELLCVVEQSDISVETQTGLTGFICELTQRDLYDVQESYDLLFDRGRALSLLLFEHVHGESRDRGQAMVDLMNVYKANGFEVDSSQLPDYIPLYLEFLSLQTPEFIQEWLGDISHILTMLSERLKERDCYYKVLLDSLIEVSGVEVERAEIAQAVSKEERDDTVEAIDKEWEDREIRFDDPAVGQCPSAGIQQSQNALDPNTVHQVPIKWHEADAAQVSGL</sequence>